<evidence type="ECO:0000313" key="2">
    <source>
        <dbReference type="EMBL" id="QEE24791.1"/>
    </source>
</evidence>
<organism evidence="2 3">
    <name type="scientific">Rhodanobacter glycinis</name>
    <dbReference type="NCBI Taxonomy" id="582702"/>
    <lineage>
        <taxon>Bacteria</taxon>
        <taxon>Pseudomonadati</taxon>
        <taxon>Pseudomonadota</taxon>
        <taxon>Gammaproteobacteria</taxon>
        <taxon>Lysobacterales</taxon>
        <taxon>Rhodanobacteraceae</taxon>
        <taxon>Rhodanobacter</taxon>
    </lineage>
</organism>
<dbReference type="AlphaFoldDB" id="A0A5B9E296"/>
<dbReference type="Proteomes" id="UP000321807">
    <property type="component" value="Chromosome"/>
</dbReference>
<dbReference type="PANTHER" id="PTHR36156">
    <property type="entry name" value="SLR2101 PROTEIN"/>
    <property type="match status" value="1"/>
</dbReference>
<sequence>MSDMSSTQPDMTQQVPIADTVVRYRRIVTGNAADGKSVILSDEICQNIKAIMGVGTFATTELWKVDETPVNFTKEADDPAAESVSVAPPLNGNVFRIVEYPPDREWQKSASFDVMTHATPSIDYAFVIEGEIYAIVDKGETLMKSGDVLIQRGTSHAWSNRSDKPCRVLFAMIGAIGS</sequence>
<dbReference type="InterPro" id="IPR013096">
    <property type="entry name" value="Cupin_2"/>
</dbReference>
<dbReference type="InterPro" id="IPR011051">
    <property type="entry name" value="RmlC_Cupin_sf"/>
</dbReference>
<dbReference type="CDD" id="cd02231">
    <property type="entry name" value="cupin_BLL6423-like"/>
    <property type="match status" value="1"/>
</dbReference>
<dbReference type="InterPro" id="IPR014710">
    <property type="entry name" value="RmlC-like_jellyroll"/>
</dbReference>
<reference evidence="2 3" key="1">
    <citation type="submission" date="2019-08" db="EMBL/GenBank/DDBJ databases">
        <title>Complete genome sequence of Rhodanobacter glycinis strain T01E-68 isolated from tomato root.</title>
        <authorList>
            <person name="Weon H.-Y."/>
            <person name="Lee S.A."/>
        </authorList>
    </citation>
    <scope>NUCLEOTIDE SEQUENCE [LARGE SCALE GENOMIC DNA]</scope>
    <source>
        <strain evidence="2 3">T01E-68</strain>
    </source>
</reference>
<dbReference type="KEGG" id="rgl:CS053_09985"/>
<protein>
    <submittedName>
        <fullName evidence="2">Cupin domain-containing protein</fullName>
    </submittedName>
</protein>
<dbReference type="Gene3D" id="2.60.120.10">
    <property type="entry name" value="Jelly Rolls"/>
    <property type="match status" value="1"/>
</dbReference>
<proteinExistence type="predicted"/>
<dbReference type="Pfam" id="PF07883">
    <property type="entry name" value="Cupin_2"/>
    <property type="match status" value="1"/>
</dbReference>
<dbReference type="InterPro" id="IPR047142">
    <property type="entry name" value="OryJ/VirC-like"/>
</dbReference>
<evidence type="ECO:0000259" key="1">
    <source>
        <dbReference type="Pfam" id="PF07883"/>
    </source>
</evidence>
<name>A0A5B9E296_9GAMM</name>
<dbReference type="SUPFAM" id="SSF51182">
    <property type="entry name" value="RmlC-like cupins"/>
    <property type="match status" value="1"/>
</dbReference>
<evidence type="ECO:0000313" key="3">
    <source>
        <dbReference type="Proteomes" id="UP000321807"/>
    </source>
</evidence>
<feature type="domain" description="Cupin type-2" evidence="1">
    <location>
        <begin position="112"/>
        <end position="170"/>
    </location>
</feature>
<dbReference type="EMBL" id="CP042807">
    <property type="protein sequence ID" value="QEE24791.1"/>
    <property type="molecule type" value="Genomic_DNA"/>
</dbReference>
<gene>
    <name evidence="2" type="ORF">CS053_09985</name>
</gene>
<accession>A0A5B9E296</accession>
<dbReference type="PANTHER" id="PTHR36156:SF2">
    <property type="entry name" value="CUPIN TYPE-2 DOMAIN-CONTAINING PROTEIN"/>
    <property type="match status" value="1"/>
</dbReference>